<dbReference type="RefSeq" id="WP_088729726.1">
    <property type="nucleotide sequence ID" value="NZ_FNDD01000037.1"/>
</dbReference>
<dbReference type="STRING" id="861298.SAMN04488136_1376"/>
<gene>
    <name evidence="2" type="ORF">SAMN04488136_1376</name>
</gene>
<dbReference type="OrthoDB" id="9134022at2"/>
<dbReference type="InterPro" id="IPR041519">
    <property type="entry name" value="HEPN_RiboL-PSP"/>
</dbReference>
<dbReference type="EMBL" id="FNDD01000037">
    <property type="protein sequence ID" value="SDH93282.1"/>
    <property type="molecule type" value="Genomic_DNA"/>
</dbReference>
<dbReference type="AlphaFoldDB" id="A0A1G8GFW7"/>
<sequence>MCQAKSVFDVSIQDAERILEAYEHMKNIPELGRDPEELKRAALIMTLTAWETYVEDKISEEVERQTKVLQGCQIGNFINKTLENDLKYFHTPNSKKTKDIFERFLGVDVTEYWSWPGYEDKERTRAKLNDWIKKRGDAVHRSVTDKQTSHLISKPEAEKCIRFFKGLVEVTDRALSIG</sequence>
<evidence type="ECO:0000313" key="2">
    <source>
        <dbReference type="EMBL" id="SDH93282.1"/>
    </source>
</evidence>
<name>A0A1G8GFW7_9VIBR</name>
<organism evidence="2 3">
    <name type="scientific">Vibrio xiamenensis</name>
    <dbReference type="NCBI Taxonomy" id="861298"/>
    <lineage>
        <taxon>Bacteria</taxon>
        <taxon>Pseudomonadati</taxon>
        <taxon>Pseudomonadota</taxon>
        <taxon>Gammaproteobacteria</taxon>
        <taxon>Vibrionales</taxon>
        <taxon>Vibrionaceae</taxon>
        <taxon>Vibrio</taxon>
    </lineage>
</organism>
<reference evidence="2 3" key="1">
    <citation type="submission" date="2016-10" db="EMBL/GenBank/DDBJ databases">
        <authorList>
            <person name="de Groot N.N."/>
        </authorList>
    </citation>
    <scope>NUCLEOTIDE SEQUENCE [LARGE SCALE GENOMIC DNA]</scope>
    <source>
        <strain evidence="2 3">CGMCC 1.10228</strain>
    </source>
</reference>
<proteinExistence type="predicted"/>
<accession>A0A1G8GFW7</accession>
<feature type="domain" description="RiboL-PSP-HEPN" evidence="1">
    <location>
        <begin position="13"/>
        <end position="175"/>
    </location>
</feature>
<keyword evidence="3" id="KW-1185">Reference proteome</keyword>
<dbReference type="Pfam" id="PF18735">
    <property type="entry name" value="HEPN_RiboL-PSP"/>
    <property type="match status" value="1"/>
</dbReference>
<evidence type="ECO:0000259" key="1">
    <source>
        <dbReference type="Pfam" id="PF18735"/>
    </source>
</evidence>
<dbReference type="Proteomes" id="UP000198854">
    <property type="component" value="Unassembled WGS sequence"/>
</dbReference>
<evidence type="ECO:0000313" key="3">
    <source>
        <dbReference type="Proteomes" id="UP000198854"/>
    </source>
</evidence>
<protein>
    <recommendedName>
        <fullName evidence="1">RiboL-PSP-HEPN domain-containing protein</fullName>
    </recommendedName>
</protein>